<keyword evidence="4" id="KW-1185">Reference proteome</keyword>
<feature type="transmembrane region" description="Helical" evidence="1">
    <location>
        <begin position="127"/>
        <end position="147"/>
    </location>
</feature>
<sequence length="148" mass="16340">MNKFYFNPVIFFLSCLTISALAQNFAAAANESCVVYDRNKTYTLAPGETFTTAEFCVHEYTASDGAMPSEIVTMTYECADGWAQEYDRNVTVCPTNEPICYDLDQYADPVNYTVNCLTNETDSSSAAALPIVSPMLWIAGVMLSMLAR</sequence>
<evidence type="ECO:0000256" key="1">
    <source>
        <dbReference type="SAM" id="Phobius"/>
    </source>
</evidence>
<dbReference type="EMBL" id="CAICTM010000111">
    <property type="protein sequence ID" value="CAB9501551.1"/>
    <property type="molecule type" value="Genomic_DNA"/>
</dbReference>
<feature type="chain" id="PRO_5040120608" evidence="2">
    <location>
        <begin position="23"/>
        <end position="148"/>
    </location>
</feature>
<feature type="signal peptide" evidence="2">
    <location>
        <begin position="1"/>
        <end position="22"/>
    </location>
</feature>
<dbReference type="PROSITE" id="PS51257">
    <property type="entry name" value="PROKAR_LIPOPROTEIN"/>
    <property type="match status" value="1"/>
</dbReference>
<evidence type="ECO:0000313" key="3">
    <source>
        <dbReference type="EMBL" id="CAB9501551.1"/>
    </source>
</evidence>
<accession>A0A9N8H5E3</accession>
<gene>
    <name evidence="3" type="ORF">SEMRO_112_G055470.1</name>
</gene>
<keyword evidence="2" id="KW-0732">Signal</keyword>
<keyword evidence="1" id="KW-0812">Transmembrane</keyword>
<comment type="caution">
    <text evidence="3">The sequence shown here is derived from an EMBL/GenBank/DDBJ whole genome shotgun (WGS) entry which is preliminary data.</text>
</comment>
<organism evidence="3 4">
    <name type="scientific">Seminavis robusta</name>
    <dbReference type="NCBI Taxonomy" id="568900"/>
    <lineage>
        <taxon>Eukaryota</taxon>
        <taxon>Sar</taxon>
        <taxon>Stramenopiles</taxon>
        <taxon>Ochrophyta</taxon>
        <taxon>Bacillariophyta</taxon>
        <taxon>Bacillariophyceae</taxon>
        <taxon>Bacillariophycidae</taxon>
        <taxon>Naviculales</taxon>
        <taxon>Naviculaceae</taxon>
        <taxon>Seminavis</taxon>
    </lineage>
</organism>
<dbReference type="Proteomes" id="UP001153069">
    <property type="component" value="Unassembled WGS sequence"/>
</dbReference>
<evidence type="ECO:0000256" key="2">
    <source>
        <dbReference type="SAM" id="SignalP"/>
    </source>
</evidence>
<keyword evidence="1" id="KW-0472">Membrane</keyword>
<evidence type="ECO:0000313" key="4">
    <source>
        <dbReference type="Proteomes" id="UP001153069"/>
    </source>
</evidence>
<dbReference type="AlphaFoldDB" id="A0A9N8H5E3"/>
<name>A0A9N8H5E3_9STRA</name>
<protein>
    <submittedName>
        <fullName evidence="3">Uncharacterized protein</fullName>
    </submittedName>
</protein>
<reference evidence="3" key="1">
    <citation type="submission" date="2020-06" db="EMBL/GenBank/DDBJ databases">
        <authorList>
            <consortium name="Plant Systems Biology data submission"/>
        </authorList>
    </citation>
    <scope>NUCLEOTIDE SEQUENCE</scope>
    <source>
        <strain evidence="3">D6</strain>
    </source>
</reference>
<proteinExistence type="predicted"/>
<keyword evidence="1" id="KW-1133">Transmembrane helix</keyword>